<dbReference type="EMBL" id="LGTW01000027">
    <property type="protein sequence ID" value="KWX20522.1"/>
    <property type="molecule type" value="Genomic_DNA"/>
</dbReference>
<name>A0A132PEV4_9MYCO</name>
<feature type="region of interest" description="Disordered" evidence="1">
    <location>
        <begin position="338"/>
        <end position="384"/>
    </location>
</feature>
<organism evidence="2 3">
    <name type="scientific">Mycolicibacterium wolinskyi</name>
    <dbReference type="NCBI Taxonomy" id="59750"/>
    <lineage>
        <taxon>Bacteria</taxon>
        <taxon>Bacillati</taxon>
        <taxon>Actinomycetota</taxon>
        <taxon>Actinomycetes</taxon>
        <taxon>Mycobacteriales</taxon>
        <taxon>Mycobacteriaceae</taxon>
        <taxon>Mycolicibacterium</taxon>
    </lineage>
</organism>
<evidence type="ECO:0000256" key="1">
    <source>
        <dbReference type="SAM" id="MobiDB-lite"/>
    </source>
</evidence>
<evidence type="ECO:0000313" key="2">
    <source>
        <dbReference type="EMBL" id="KWX20522.1"/>
    </source>
</evidence>
<feature type="compositionally biased region" description="Basic residues" evidence="1">
    <location>
        <begin position="180"/>
        <end position="192"/>
    </location>
</feature>
<dbReference type="Proteomes" id="UP000070612">
    <property type="component" value="Unassembled WGS sequence"/>
</dbReference>
<gene>
    <name evidence="2" type="ORF">AFM11_30175</name>
</gene>
<feature type="region of interest" description="Disordered" evidence="1">
    <location>
        <begin position="167"/>
        <end position="197"/>
    </location>
</feature>
<reference evidence="2 3" key="1">
    <citation type="submission" date="2015-07" db="EMBL/GenBank/DDBJ databases">
        <title>A draft genome sequence of Mycobacterium wolinskyi.</title>
        <authorList>
            <person name="de Man T.J."/>
            <person name="Perry K.A."/>
            <person name="Coulliette A.D."/>
            <person name="Jensen B."/>
            <person name="Toney N.C."/>
            <person name="Limbago B.M."/>
            <person name="Noble-Wang J."/>
        </authorList>
    </citation>
    <scope>NUCLEOTIDE SEQUENCE [LARGE SCALE GENOMIC DNA]</scope>
    <source>
        <strain evidence="2 3">CDC_01</strain>
    </source>
</reference>
<proteinExistence type="predicted"/>
<feature type="compositionally biased region" description="Basic and acidic residues" evidence="1">
    <location>
        <begin position="345"/>
        <end position="360"/>
    </location>
</feature>
<protein>
    <submittedName>
        <fullName evidence="2">Plasmid replication protein</fullName>
    </submittedName>
</protein>
<evidence type="ECO:0000313" key="3">
    <source>
        <dbReference type="Proteomes" id="UP000070612"/>
    </source>
</evidence>
<keyword evidence="3" id="KW-1185">Reference proteome</keyword>
<dbReference type="AlphaFoldDB" id="A0A132PEV4"/>
<feature type="compositionally biased region" description="Basic and acidic residues" evidence="1">
    <location>
        <begin position="372"/>
        <end position="384"/>
    </location>
</feature>
<dbReference type="PATRIC" id="fig|59750.3.peg.3931"/>
<sequence length="384" mass="42609">MPPPSSFVNLELEADAYAGVACWSGGPARWAHVTVPIAYELRYKAIRPQMCNGGIDKHTLVLVAAALARFADFDTGRNSRPSNTQLALCTCLSVRTVQRARECLRLLGVATEVLRGRQRTLTERMASWRMGDRHRGWASVWALHDLALVNKVIHSLSSHLGRSHFTTETTSSERTLTTRGRAKRTRHGASRRRAPDKDGLRLATQWRASPGAPRWCQRYSADSWAAMLAAPAAAGWNARDLTQLVRDWLGTGRRISDSPPRPIALLGTLLAWHLSHNTLLDRPAALDEAREAAELAAVAERKANQAQAHVTFLAEREQGRAALASEGHAWARREAARLAKQSAGRRTEAARRDHEHRRTTLDTARQSAPPRRIHDGFLKSDADQ</sequence>
<accession>A0A132PEV4</accession>
<comment type="caution">
    <text evidence="2">The sequence shown here is derived from an EMBL/GenBank/DDBJ whole genome shotgun (WGS) entry which is preliminary data.</text>
</comment>
<feature type="compositionally biased region" description="Low complexity" evidence="1">
    <location>
        <begin position="167"/>
        <end position="179"/>
    </location>
</feature>